<dbReference type="GO" id="GO:0015416">
    <property type="term" value="F:ABC-type phosphonate transporter activity"/>
    <property type="evidence" value="ECO:0007669"/>
    <property type="project" value="InterPro"/>
</dbReference>
<evidence type="ECO:0000256" key="3">
    <source>
        <dbReference type="ARBA" id="ARBA00022741"/>
    </source>
</evidence>
<evidence type="ECO:0000313" key="8">
    <source>
        <dbReference type="EMBL" id="SVB37483.1"/>
    </source>
</evidence>
<feature type="domain" description="ABC transporter" evidence="7">
    <location>
        <begin position="1"/>
        <end position="244"/>
    </location>
</feature>
<dbReference type="InterPro" id="IPR027417">
    <property type="entry name" value="P-loop_NTPase"/>
</dbReference>
<evidence type="ECO:0000256" key="6">
    <source>
        <dbReference type="ARBA" id="ARBA00023136"/>
    </source>
</evidence>
<keyword evidence="3" id="KW-0547">Nucleotide-binding</keyword>
<evidence type="ECO:0000256" key="2">
    <source>
        <dbReference type="ARBA" id="ARBA00022475"/>
    </source>
</evidence>
<organism evidence="8">
    <name type="scientific">marine metagenome</name>
    <dbReference type="NCBI Taxonomy" id="408172"/>
    <lineage>
        <taxon>unclassified sequences</taxon>
        <taxon>metagenomes</taxon>
        <taxon>ecological metagenomes</taxon>
    </lineage>
</organism>
<sequence>MKIDRLCKTYDNGTSALREISFSVEPGEFVVILGKSGSGKSTLMRCINRLVEPTSGRIFLDGEEATGATPSRLRALRKKIGMIFQQYNLIPRYSVQTNALMGRLAWTSSIASLINCFSAEDVERSSQVLDRLGLSEKYFDRSENLSGGQQQRVGLARALMQGPELILADEPVSSLDPATSRQIMKLLAEINDKDGVTLLCNLHLPALAREFGSRILALSEGRIVYDGPAGALSEVELNSLYLGE</sequence>
<dbReference type="EMBL" id="UINC01039258">
    <property type="protein sequence ID" value="SVB37483.1"/>
    <property type="molecule type" value="Genomic_DNA"/>
</dbReference>
<evidence type="ECO:0000256" key="5">
    <source>
        <dbReference type="ARBA" id="ARBA00022967"/>
    </source>
</evidence>
<dbReference type="CDD" id="cd03256">
    <property type="entry name" value="ABC_PhnC_transporter"/>
    <property type="match status" value="1"/>
</dbReference>
<dbReference type="GO" id="GO:0016020">
    <property type="term" value="C:membrane"/>
    <property type="evidence" value="ECO:0007669"/>
    <property type="project" value="InterPro"/>
</dbReference>
<protein>
    <recommendedName>
        <fullName evidence="7">ABC transporter domain-containing protein</fullName>
    </recommendedName>
</protein>
<dbReference type="InterPro" id="IPR012693">
    <property type="entry name" value="ABC_transpr_PhnC"/>
</dbReference>
<dbReference type="AlphaFoldDB" id="A0A382DIN8"/>
<dbReference type="PANTHER" id="PTHR43166">
    <property type="entry name" value="AMINO ACID IMPORT ATP-BINDING PROTEIN"/>
    <property type="match status" value="1"/>
</dbReference>
<dbReference type="SUPFAM" id="SSF52540">
    <property type="entry name" value="P-loop containing nucleoside triphosphate hydrolases"/>
    <property type="match status" value="1"/>
</dbReference>
<dbReference type="PROSITE" id="PS00211">
    <property type="entry name" value="ABC_TRANSPORTER_1"/>
    <property type="match status" value="1"/>
</dbReference>
<evidence type="ECO:0000256" key="1">
    <source>
        <dbReference type="ARBA" id="ARBA00022448"/>
    </source>
</evidence>
<accession>A0A382DIN8</accession>
<keyword evidence="5" id="KW-1278">Translocase</keyword>
<dbReference type="InterPro" id="IPR003439">
    <property type="entry name" value="ABC_transporter-like_ATP-bd"/>
</dbReference>
<proteinExistence type="predicted"/>
<gene>
    <name evidence="8" type="ORF">METZ01_LOCUS190337</name>
</gene>
<dbReference type="NCBIfam" id="TIGR02315">
    <property type="entry name" value="ABC_phnC"/>
    <property type="match status" value="1"/>
</dbReference>
<keyword evidence="1" id="KW-0813">Transport</keyword>
<keyword evidence="4" id="KW-0067">ATP-binding</keyword>
<name>A0A382DIN8_9ZZZZ</name>
<dbReference type="SMART" id="SM00382">
    <property type="entry name" value="AAA"/>
    <property type="match status" value="1"/>
</dbReference>
<dbReference type="InterPro" id="IPR017871">
    <property type="entry name" value="ABC_transporter-like_CS"/>
</dbReference>
<evidence type="ECO:0000256" key="4">
    <source>
        <dbReference type="ARBA" id="ARBA00022840"/>
    </source>
</evidence>
<dbReference type="GO" id="GO:0016887">
    <property type="term" value="F:ATP hydrolysis activity"/>
    <property type="evidence" value="ECO:0007669"/>
    <property type="project" value="InterPro"/>
</dbReference>
<keyword evidence="6" id="KW-0472">Membrane</keyword>
<dbReference type="Pfam" id="PF00005">
    <property type="entry name" value="ABC_tran"/>
    <property type="match status" value="1"/>
</dbReference>
<dbReference type="GO" id="GO:0005524">
    <property type="term" value="F:ATP binding"/>
    <property type="evidence" value="ECO:0007669"/>
    <property type="project" value="UniProtKB-KW"/>
</dbReference>
<reference evidence="8" key="1">
    <citation type="submission" date="2018-05" db="EMBL/GenBank/DDBJ databases">
        <authorList>
            <person name="Lanie J.A."/>
            <person name="Ng W.-L."/>
            <person name="Kazmierczak K.M."/>
            <person name="Andrzejewski T.M."/>
            <person name="Davidsen T.M."/>
            <person name="Wayne K.J."/>
            <person name="Tettelin H."/>
            <person name="Glass J.I."/>
            <person name="Rusch D."/>
            <person name="Podicherti R."/>
            <person name="Tsui H.-C.T."/>
            <person name="Winkler M.E."/>
        </authorList>
    </citation>
    <scope>NUCLEOTIDE SEQUENCE</scope>
</reference>
<dbReference type="PANTHER" id="PTHR43166:SF6">
    <property type="entry name" value="PHOSPHONATES IMPORT ATP-BINDING PROTEIN PHNC"/>
    <property type="match status" value="1"/>
</dbReference>
<dbReference type="InterPro" id="IPR003593">
    <property type="entry name" value="AAA+_ATPase"/>
</dbReference>
<dbReference type="InterPro" id="IPR050086">
    <property type="entry name" value="MetN_ABC_transporter-like"/>
</dbReference>
<keyword evidence="2" id="KW-1003">Cell membrane</keyword>
<dbReference type="Gene3D" id="3.40.50.300">
    <property type="entry name" value="P-loop containing nucleotide triphosphate hydrolases"/>
    <property type="match status" value="1"/>
</dbReference>
<dbReference type="PROSITE" id="PS50893">
    <property type="entry name" value="ABC_TRANSPORTER_2"/>
    <property type="match status" value="1"/>
</dbReference>
<evidence type="ECO:0000259" key="7">
    <source>
        <dbReference type="PROSITE" id="PS50893"/>
    </source>
</evidence>